<dbReference type="eggNOG" id="COG1506">
    <property type="taxonomic scope" value="Bacteria"/>
</dbReference>
<evidence type="ECO:0000259" key="3">
    <source>
        <dbReference type="Pfam" id="PF00930"/>
    </source>
</evidence>
<dbReference type="Gene3D" id="2.140.10.30">
    <property type="entry name" value="Dipeptidylpeptidase IV, N-terminal domain"/>
    <property type="match status" value="1"/>
</dbReference>
<feature type="chain" id="PRO_5003686191" evidence="1">
    <location>
        <begin position="20"/>
        <end position="805"/>
    </location>
</feature>
<keyword evidence="5" id="KW-1185">Reference proteome</keyword>
<dbReference type="InterPro" id="IPR001375">
    <property type="entry name" value="Peptidase_S9_cat"/>
</dbReference>
<keyword evidence="1" id="KW-0732">Signal</keyword>
<feature type="signal peptide" evidence="1">
    <location>
        <begin position="1"/>
        <end position="19"/>
    </location>
</feature>
<keyword evidence="4" id="KW-0031">Aminopeptidase</keyword>
<dbReference type="Proteomes" id="UP000006054">
    <property type="component" value="Chromosome"/>
</dbReference>
<dbReference type="KEGG" id="fli:Fleli_3873"/>
<dbReference type="InterPro" id="IPR029058">
    <property type="entry name" value="AB_hydrolase_fold"/>
</dbReference>
<dbReference type="GO" id="GO:0008236">
    <property type="term" value="F:serine-type peptidase activity"/>
    <property type="evidence" value="ECO:0007669"/>
    <property type="project" value="InterPro"/>
</dbReference>
<accession>I4AQE3</accession>
<proteinExistence type="predicted"/>
<dbReference type="GO" id="GO:0008239">
    <property type="term" value="F:dipeptidyl-peptidase activity"/>
    <property type="evidence" value="ECO:0007669"/>
    <property type="project" value="TreeGrafter"/>
</dbReference>
<dbReference type="SUPFAM" id="SSF82171">
    <property type="entry name" value="DPP6 N-terminal domain-like"/>
    <property type="match status" value="1"/>
</dbReference>
<protein>
    <submittedName>
        <fullName evidence="4">Dipeptidyl aminopeptidase/acylaminoacyl peptidase</fullName>
    </submittedName>
</protein>
<dbReference type="PANTHER" id="PTHR11731:SF193">
    <property type="entry name" value="DIPEPTIDYL PEPTIDASE 9"/>
    <property type="match status" value="1"/>
</dbReference>
<dbReference type="Pfam" id="PF00930">
    <property type="entry name" value="DPPIV_N"/>
    <property type="match status" value="1"/>
</dbReference>
<gene>
    <name evidence="4" type="ordered locus">Fleli_3873</name>
</gene>
<feature type="domain" description="Peptidase S9 prolyl oligopeptidase catalytic" evidence="2">
    <location>
        <begin position="606"/>
        <end position="802"/>
    </location>
</feature>
<dbReference type="SUPFAM" id="SSF53474">
    <property type="entry name" value="alpha/beta-Hydrolases"/>
    <property type="match status" value="1"/>
</dbReference>
<dbReference type="AlphaFoldDB" id="I4AQE3"/>
<dbReference type="STRING" id="880071.Fleli_3873"/>
<evidence type="ECO:0000256" key="1">
    <source>
        <dbReference type="SAM" id="SignalP"/>
    </source>
</evidence>
<dbReference type="HOGENOM" id="CLU_019735_0_0_10"/>
<dbReference type="RefSeq" id="WP_014799601.1">
    <property type="nucleotide sequence ID" value="NC_018018.1"/>
</dbReference>
<keyword evidence="4" id="KW-0645">Protease</keyword>
<dbReference type="Gene3D" id="3.40.50.1820">
    <property type="entry name" value="alpha/beta hydrolase"/>
    <property type="match status" value="1"/>
</dbReference>
<dbReference type="eggNOG" id="COG0823">
    <property type="taxonomic scope" value="Bacteria"/>
</dbReference>
<dbReference type="InterPro" id="IPR050278">
    <property type="entry name" value="Serine_Prot_S9B/DPPIV"/>
</dbReference>
<evidence type="ECO:0000313" key="5">
    <source>
        <dbReference type="Proteomes" id="UP000006054"/>
    </source>
</evidence>
<dbReference type="OrthoDB" id="9812921at2"/>
<sequence precursor="true">MKLKFLSLLFISISTFSFAQDNTQKEMLAKIDQIMQGDNFVGVLPQNGRWSYDGKSIYFSKKSALEPLPTWYKQNISNGKPVGQPLKIAKNDFNINPQNYIFGGNNDFENYNKIKTDKIVSIDGDLYLQDTQNGSTKRLTNTLENERNPSFTRNDSAIVYQKGDDLFYFWLQGQQVGQTQQLTSFVDADAKAKKGLSQADKWLNSQQSDLLEIVRINKAEDSIKNAQPKPYRLTAIPLNGKYVSSVQISNDGRFVVYVLGEYSSKATEVPNYINEFGYTENLPARSKVGNSMADFSLYVYDRYARANDKIDLSALPKMMENPAFYTEYGRNLKRDSPRNLWIQEIKWSPDGKKGVLVVRADDSKDRWIVGMDLTSENEKLKLVDHQHDDAWIGGEGISGWHGSTGTLGWQDNETVYFQSEKTGFSHLYTYNFDSKKQKQLTNGNFEVTDVWLSEDTKTFYVRANKENFHEYHLYKLNLKKNNLEKITSQKGVYEELVLSPDEKFWVARYSYSNKPWELVVFDNKTNASQTQITNSITEEFKKYSWYEPKIITFKTPDGVEVPARIYEPDANVKNKAAVMFVHGAGYLQNVHYGWSAYYREYMFHNLLREQGYTVIDIDYRGSQGYGRDWRTAIYRHMGDKELIDYVAGADYLVKNHNIDKDRIGIYGGSYGGFMTMMAMFKEPKIFRSGAALRSVTDWAHYNHGYTSNILNTPLEDSLAYVRSSPIYFAEGLEGDLLICHGVLDTNVQFQDVVRLSQRLIELKKENWELAIYPIEGHGFVYPTSWADEYKRIYQLFDRTIGKQKE</sequence>
<name>I4AQE3_BERLS</name>
<evidence type="ECO:0000259" key="2">
    <source>
        <dbReference type="Pfam" id="PF00326"/>
    </source>
</evidence>
<dbReference type="GO" id="GO:0006508">
    <property type="term" value="P:proteolysis"/>
    <property type="evidence" value="ECO:0007669"/>
    <property type="project" value="InterPro"/>
</dbReference>
<dbReference type="InterPro" id="IPR002469">
    <property type="entry name" value="Peptidase_S9B_N"/>
</dbReference>
<dbReference type="PANTHER" id="PTHR11731">
    <property type="entry name" value="PROTEASE FAMILY S9B,C DIPEPTIDYL-PEPTIDASE IV-RELATED"/>
    <property type="match status" value="1"/>
</dbReference>
<reference evidence="5" key="1">
    <citation type="submission" date="2012-06" db="EMBL/GenBank/DDBJ databases">
        <title>The complete genome of Flexibacter litoralis DSM 6794.</title>
        <authorList>
            <person name="Lucas S."/>
            <person name="Copeland A."/>
            <person name="Lapidus A."/>
            <person name="Glavina del Rio T."/>
            <person name="Dalin E."/>
            <person name="Tice H."/>
            <person name="Bruce D."/>
            <person name="Goodwin L."/>
            <person name="Pitluck S."/>
            <person name="Peters L."/>
            <person name="Ovchinnikova G."/>
            <person name="Lu M."/>
            <person name="Kyrpides N."/>
            <person name="Mavromatis K."/>
            <person name="Ivanova N."/>
            <person name="Brettin T."/>
            <person name="Detter J.C."/>
            <person name="Han C."/>
            <person name="Larimer F."/>
            <person name="Land M."/>
            <person name="Hauser L."/>
            <person name="Markowitz V."/>
            <person name="Cheng J.-F."/>
            <person name="Hugenholtz P."/>
            <person name="Woyke T."/>
            <person name="Wu D."/>
            <person name="Spring S."/>
            <person name="Lang E."/>
            <person name="Kopitz M."/>
            <person name="Brambilla E."/>
            <person name="Klenk H.-P."/>
            <person name="Eisen J.A."/>
        </authorList>
    </citation>
    <scope>NUCLEOTIDE SEQUENCE [LARGE SCALE GENOMIC DNA]</scope>
    <source>
        <strain evidence="5">ATCC 23117 / DSM 6794 / NBRC 15988 / NCIMB 1366 / Sio-4</strain>
    </source>
</reference>
<organism evidence="4 5">
    <name type="scientific">Bernardetia litoralis (strain ATCC 23117 / DSM 6794 / NBRC 15988 / NCIMB 1366 / Fx l1 / Sio-4)</name>
    <name type="common">Flexibacter litoralis</name>
    <dbReference type="NCBI Taxonomy" id="880071"/>
    <lineage>
        <taxon>Bacteria</taxon>
        <taxon>Pseudomonadati</taxon>
        <taxon>Bacteroidota</taxon>
        <taxon>Cytophagia</taxon>
        <taxon>Cytophagales</taxon>
        <taxon>Bernardetiaceae</taxon>
        <taxon>Bernardetia</taxon>
    </lineage>
</organism>
<keyword evidence="4" id="KW-0378">Hydrolase</keyword>
<feature type="domain" description="Dipeptidylpeptidase IV N-terminal" evidence="3">
    <location>
        <begin position="286"/>
        <end position="516"/>
    </location>
</feature>
<evidence type="ECO:0000313" key="4">
    <source>
        <dbReference type="EMBL" id="AFM06178.1"/>
    </source>
</evidence>
<dbReference type="GO" id="GO:0004177">
    <property type="term" value="F:aminopeptidase activity"/>
    <property type="evidence" value="ECO:0007669"/>
    <property type="project" value="UniProtKB-KW"/>
</dbReference>
<dbReference type="EMBL" id="CP003345">
    <property type="protein sequence ID" value="AFM06178.1"/>
    <property type="molecule type" value="Genomic_DNA"/>
</dbReference>
<dbReference type="Pfam" id="PF00326">
    <property type="entry name" value="Peptidase_S9"/>
    <property type="match status" value="1"/>
</dbReference>
<dbReference type="PATRIC" id="fig|880071.3.peg.3875"/>